<sequence length="975" mass="106648">MGPRFQVCLFVIFIQILVVAASTNSIDVAALNALKSKWKNTPPNWVGSDPCGSSWDGISCNNSRVTSMVLAGMDLTGSLSNDILSLSELQYLDLSNNKGLTGTLPSSIGNLNQLTTLILIGCSFSGPIPDSIGSLQQLVFLALNANSFSGPIPPSIGNLSNLSWLDLTDNQLNGTIPVSSRSTTGLDMLVEARHFHLGMNQLFGSIPSQLFHSNMNLIHAIFDNNKLTGSIPDTLGYVQTLEVIRFNWNSLNGPVPSNLNNLTSVSELYLANNNLNGPLPNLTGMNFLNSLDMSNNSFNSSTVPPWLTSLEALTTLPHFVCSRGLKHVLLNSKYKGNYLLKPMLNVLGMMEHTQLQGIIPVNLFSLPQLQTVVLSNNELNGTLTIAANYSSQLTLIDLQNNSISGYTAATGSSMDLLLADNPICQGAGATGSYCTAQKTNSSNFTPLNNCTSVTCGSNKVLSLNCKCAYPYTGTLHFISFSFSNLKNLSYYSSLSGSLMSAFLSNQLPVDSITVSDPSIDIYSYLQFRVQIFPSGQDQFNRTAVSSIGTLLNRQPFQLNNFGPFFFIDESYSFAGTTSKSSKTGILVGAVIGSFVLLDSMLSIKRKELKEQLNRILLLSLQCHKNAASWVTSNNIDGIPVLKGARSFPFEELKKCTDYFLEDNVIGSGGYGKVYKGTLASGQIVAIKRAQQGSLQGALEFKTEIELLSRIHHKNVVNLVGFCYEQGEQMLVYEYVPNGTLKENLSGKSRFQLDWTRRLSMALDSARGLAYMHELANPPIIHRDIKSTNILLDDRLTAKVADFGLSKLSDSEKGYVTTQVKGTLGYMDPEYYMTQQLTDKSDVYSFGVVLLELVTARAPIERGKHIVREVKEAMDKSKDPYKLHEILDPALDTTLTGLDKYVELAMSCVRDSGTERPTMGEVVREIENIIKLASLNQNTKSTTTSSSYEGSIHNPYGSEDLFDHSAGFLPLDIERQ</sequence>
<dbReference type="PROSITE" id="PS00107">
    <property type="entry name" value="PROTEIN_KINASE_ATP"/>
    <property type="match status" value="1"/>
</dbReference>
<keyword evidence="15" id="KW-0675">Receptor</keyword>
<evidence type="ECO:0000256" key="7">
    <source>
        <dbReference type="ARBA" id="ARBA00022692"/>
    </source>
</evidence>
<feature type="binding site" evidence="17">
    <location>
        <position position="687"/>
    </location>
    <ligand>
        <name>ATP</name>
        <dbReference type="ChEBI" id="CHEBI:30616"/>
    </ligand>
</feature>
<dbReference type="SMART" id="SM00220">
    <property type="entry name" value="S_TKc"/>
    <property type="match status" value="1"/>
</dbReference>
<dbReference type="Pfam" id="PF07714">
    <property type="entry name" value="PK_Tyr_Ser-Thr"/>
    <property type="match status" value="1"/>
</dbReference>
<evidence type="ECO:0000259" key="19">
    <source>
        <dbReference type="PROSITE" id="PS50011"/>
    </source>
</evidence>
<keyword evidence="9" id="KW-0677">Repeat</keyword>
<name>A0A7J7H1G1_CAMSI</name>
<comment type="similarity">
    <text evidence="2">Belongs to the protein kinase superfamily. Ser/Thr protein kinase family.</text>
</comment>
<dbReference type="SUPFAM" id="SSF56112">
    <property type="entry name" value="Protein kinase-like (PK-like)"/>
    <property type="match status" value="1"/>
</dbReference>
<dbReference type="Gene3D" id="3.30.200.20">
    <property type="entry name" value="Phosphorylase Kinase, domain 1"/>
    <property type="match status" value="1"/>
</dbReference>
<gene>
    <name evidence="20" type="ORF">HYC85_017061</name>
</gene>
<proteinExistence type="inferred from homology"/>
<dbReference type="CDD" id="cd14066">
    <property type="entry name" value="STKc_IRAK"/>
    <property type="match status" value="1"/>
</dbReference>
<evidence type="ECO:0000256" key="12">
    <source>
        <dbReference type="ARBA" id="ARBA00022840"/>
    </source>
</evidence>
<dbReference type="Gene3D" id="3.80.10.10">
    <property type="entry name" value="Ribonuclease Inhibitor"/>
    <property type="match status" value="3"/>
</dbReference>
<dbReference type="FunFam" id="3.30.200.20:FF:000328">
    <property type="entry name" value="Leucine-rich repeat protein kinase family protein"/>
    <property type="match status" value="1"/>
</dbReference>
<keyword evidence="16" id="KW-0325">Glycoprotein</keyword>
<dbReference type="InterPro" id="IPR055414">
    <property type="entry name" value="LRR_R13L4/SHOC2-like"/>
</dbReference>
<keyword evidence="12 17" id="KW-0067">ATP-binding</keyword>
<feature type="signal peptide" evidence="18">
    <location>
        <begin position="1"/>
        <end position="21"/>
    </location>
</feature>
<evidence type="ECO:0000256" key="2">
    <source>
        <dbReference type="ARBA" id="ARBA00008684"/>
    </source>
</evidence>
<accession>A0A7J7H1G1</accession>
<evidence type="ECO:0000313" key="20">
    <source>
        <dbReference type="EMBL" id="KAF5946833.1"/>
    </source>
</evidence>
<evidence type="ECO:0000256" key="11">
    <source>
        <dbReference type="ARBA" id="ARBA00022777"/>
    </source>
</evidence>
<organism evidence="20 21">
    <name type="scientific">Camellia sinensis</name>
    <name type="common">Tea plant</name>
    <name type="synonym">Thea sinensis</name>
    <dbReference type="NCBI Taxonomy" id="4442"/>
    <lineage>
        <taxon>Eukaryota</taxon>
        <taxon>Viridiplantae</taxon>
        <taxon>Streptophyta</taxon>
        <taxon>Embryophyta</taxon>
        <taxon>Tracheophyta</taxon>
        <taxon>Spermatophyta</taxon>
        <taxon>Magnoliopsida</taxon>
        <taxon>eudicotyledons</taxon>
        <taxon>Gunneridae</taxon>
        <taxon>Pentapetalae</taxon>
        <taxon>asterids</taxon>
        <taxon>Ericales</taxon>
        <taxon>Theaceae</taxon>
        <taxon>Camellia</taxon>
    </lineage>
</organism>
<keyword evidence="8 18" id="KW-0732">Signal</keyword>
<keyword evidence="6" id="KW-0808">Transferase</keyword>
<reference evidence="21" key="1">
    <citation type="journal article" date="2020" name="Nat. Commun.">
        <title>Genome assembly of wild tea tree DASZ reveals pedigree and selection history of tea varieties.</title>
        <authorList>
            <person name="Zhang W."/>
            <person name="Zhang Y."/>
            <person name="Qiu H."/>
            <person name="Guo Y."/>
            <person name="Wan H."/>
            <person name="Zhang X."/>
            <person name="Scossa F."/>
            <person name="Alseekh S."/>
            <person name="Zhang Q."/>
            <person name="Wang P."/>
            <person name="Xu L."/>
            <person name="Schmidt M.H."/>
            <person name="Jia X."/>
            <person name="Li D."/>
            <person name="Zhu A."/>
            <person name="Guo F."/>
            <person name="Chen W."/>
            <person name="Ni D."/>
            <person name="Usadel B."/>
            <person name="Fernie A.R."/>
            <person name="Wen W."/>
        </authorList>
    </citation>
    <scope>NUCLEOTIDE SEQUENCE [LARGE SCALE GENOMIC DNA]</scope>
    <source>
        <strain evidence="21">cv. G240</strain>
    </source>
</reference>
<evidence type="ECO:0000256" key="13">
    <source>
        <dbReference type="ARBA" id="ARBA00022989"/>
    </source>
</evidence>
<feature type="chain" id="PRO_5029754277" description="non-specific serine/threonine protein kinase" evidence="18">
    <location>
        <begin position="22"/>
        <end position="975"/>
    </location>
</feature>
<dbReference type="PANTHER" id="PTHR45974">
    <property type="entry name" value="RECEPTOR-LIKE PROTEIN 55"/>
    <property type="match status" value="1"/>
</dbReference>
<keyword evidence="10 17" id="KW-0547">Nucleotide-binding</keyword>
<dbReference type="PROSITE" id="PS00108">
    <property type="entry name" value="PROTEIN_KINASE_ST"/>
    <property type="match status" value="1"/>
</dbReference>
<comment type="caution">
    <text evidence="20">The sequence shown here is derived from an EMBL/GenBank/DDBJ whole genome shotgun (WGS) entry which is preliminary data.</text>
</comment>
<keyword evidence="7" id="KW-0812">Transmembrane</keyword>
<keyword evidence="11" id="KW-0418">Kinase</keyword>
<dbReference type="InterPro" id="IPR013210">
    <property type="entry name" value="LRR_N_plant-typ"/>
</dbReference>
<dbReference type="SUPFAM" id="SSF52058">
    <property type="entry name" value="L domain-like"/>
    <property type="match status" value="2"/>
</dbReference>
<dbReference type="InterPro" id="IPR017441">
    <property type="entry name" value="Protein_kinase_ATP_BS"/>
</dbReference>
<dbReference type="EMBL" id="JACBKZ010000007">
    <property type="protein sequence ID" value="KAF5946833.1"/>
    <property type="molecule type" value="Genomic_DNA"/>
</dbReference>
<dbReference type="FunFam" id="3.80.10.10:FF:000542">
    <property type="entry name" value="Leucine-rich repeat protein kinase family protein"/>
    <property type="match status" value="1"/>
</dbReference>
<dbReference type="PANTHER" id="PTHR45974:SF266">
    <property type="entry name" value="LEUCINE-RICH REPEAT RECEPTOR PROTEIN KINASE HPCA1"/>
    <property type="match status" value="1"/>
</dbReference>
<feature type="domain" description="Protein kinase" evidence="19">
    <location>
        <begin position="659"/>
        <end position="929"/>
    </location>
</feature>
<dbReference type="Proteomes" id="UP000593564">
    <property type="component" value="Unassembled WGS sequence"/>
</dbReference>
<keyword evidence="5" id="KW-0433">Leucine-rich repeat</keyword>
<dbReference type="FunFam" id="3.80.10.10:FF:000363">
    <property type="entry name" value="Leucine-rich repeat family protein"/>
    <property type="match status" value="1"/>
</dbReference>
<evidence type="ECO:0000256" key="6">
    <source>
        <dbReference type="ARBA" id="ARBA00022679"/>
    </source>
</evidence>
<evidence type="ECO:0000256" key="15">
    <source>
        <dbReference type="ARBA" id="ARBA00023170"/>
    </source>
</evidence>
<evidence type="ECO:0000256" key="8">
    <source>
        <dbReference type="ARBA" id="ARBA00022729"/>
    </source>
</evidence>
<dbReference type="InterPro" id="IPR032675">
    <property type="entry name" value="LRR_dom_sf"/>
</dbReference>
<protein>
    <recommendedName>
        <fullName evidence="3">non-specific serine/threonine protein kinase</fullName>
        <ecNumber evidence="3">2.7.11.1</ecNumber>
    </recommendedName>
</protein>
<dbReference type="GO" id="GO:0016020">
    <property type="term" value="C:membrane"/>
    <property type="evidence" value="ECO:0007669"/>
    <property type="project" value="UniProtKB-SubCell"/>
</dbReference>
<dbReference type="EC" id="2.7.11.1" evidence="3"/>
<dbReference type="InterPro" id="IPR008271">
    <property type="entry name" value="Ser/Thr_kinase_AS"/>
</dbReference>
<evidence type="ECO:0000256" key="3">
    <source>
        <dbReference type="ARBA" id="ARBA00012513"/>
    </source>
</evidence>
<evidence type="ECO:0000256" key="4">
    <source>
        <dbReference type="ARBA" id="ARBA00022527"/>
    </source>
</evidence>
<dbReference type="InterPro" id="IPR001611">
    <property type="entry name" value="Leu-rich_rpt"/>
</dbReference>
<keyword evidence="14" id="KW-0472">Membrane</keyword>
<dbReference type="GO" id="GO:0004674">
    <property type="term" value="F:protein serine/threonine kinase activity"/>
    <property type="evidence" value="ECO:0007669"/>
    <property type="project" value="UniProtKB-KW"/>
</dbReference>
<dbReference type="InterPro" id="IPR000719">
    <property type="entry name" value="Prot_kinase_dom"/>
</dbReference>
<dbReference type="PROSITE" id="PS50011">
    <property type="entry name" value="PROTEIN_KINASE_DOM"/>
    <property type="match status" value="1"/>
</dbReference>
<comment type="subcellular location">
    <subcellularLocation>
        <location evidence="1">Membrane</location>
        <topology evidence="1">Single-pass type I membrane protein</topology>
    </subcellularLocation>
</comment>
<evidence type="ECO:0000256" key="1">
    <source>
        <dbReference type="ARBA" id="ARBA00004479"/>
    </source>
</evidence>
<evidence type="ECO:0000256" key="9">
    <source>
        <dbReference type="ARBA" id="ARBA00022737"/>
    </source>
</evidence>
<evidence type="ECO:0000256" key="18">
    <source>
        <dbReference type="SAM" id="SignalP"/>
    </source>
</evidence>
<keyword evidence="13" id="KW-1133">Transmembrane helix</keyword>
<dbReference type="InterPro" id="IPR001245">
    <property type="entry name" value="Ser-Thr/Tyr_kinase_cat_dom"/>
</dbReference>
<dbReference type="Gene3D" id="1.10.510.10">
    <property type="entry name" value="Transferase(Phosphotransferase) domain 1"/>
    <property type="match status" value="1"/>
</dbReference>
<evidence type="ECO:0000256" key="16">
    <source>
        <dbReference type="ARBA" id="ARBA00023180"/>
    </source>
</evidence>
<evidence type="ECO:0000313" key="21">
    <source>
        <dbReference type="Proteomes" id="UP000593564"/>
    </source>
</evidence>
<dbReference type="GO" id="GO:0005524">
    <property type="term" value="F:ATP binding"/>
    <property type="evidence" value="ECO:0007669"/>
    <property type="project" value="UniProtKB-UniRule"/>
</dbReference>
<dbReference type="FunFam" id="1.10.510.10:FF:000453">
    <property type="entry name" value="LRR receptor-like serine/threonine-protein kinase HSL2"/>
    <property type="match status" value="1"/>
</dbReference>
<dbReference type="Pfam" id="PF00560">
    <property type="entry name" value="LRR_1"/>
    <property type="match status" value="1"/>
</dbReference>
<evidence type="ECO:0000256" key="17">
    <source>
        <dbReference type="PROSITE-ProRule" id="PRU10141"/>
    </source>
</evidence>
<evidence type="ECO:0000256" key="5">
    <source>
        <dbReference type="ARBA" id="ARBA00022614"/>
    </source>
</evidence>
<dbReference type="InterPro" id="IPR011009">
    <property type="entry name" value="Kinase-like_dom_sf"/>
</dbReference>
<reference evidence="20 21" key="2">
    <citation type="submission" date="2020-07" db="EMBL/GenBank/DDBJ databases">
        <title>Genome assembly of wild tea tree DASZ reveals pedigree and selection history of tea varieties.</title>
        <authorList>
            <person name="Zhang W."/>
        </authorList>
    </citation>
    <scope>NUCLEOTIDE SEQUENCE [LARGE SCALE GENOMIC DNA]</scope>
    <source>
        <strain evidence="21">cv. G240</strain>
        <tissue evidence="20">Leaf</tissue>
    </source>
</reference>
<keyword evidence="21" id="KW-1185">Reference proteome</keyword>
<dbReference type="Pfam" id="PF08263">
    <property type="entry name" value="LRRNT_2"/>
    <property type="match status" value="1"/>
</dbReference>
<dbReference type="Pfam" id="PF23598">
    <property type="entry name" value="LRR_14"/>
    <property type="match status" value="1"/>
</dbReference>
<keyword evidence="4" id="KW-0723">Serine/threonine-protein kinase</keyword>
<dbReference type="AlphaFoldDB" id="A0A7J7H1G1"/>
<evidence type="ECO:0000256" key="10">
    <source>
        <dbReference type="ARBA" id="ARBA00022741"/>
    </source>
</evidence>
<evidence type="ECO:0000256" key="14">
    <source>
        <dbReference type="ARBA" id="ARBA00023136"/>
    </source>
</evidence>